<dbReference type="RefSeq" id="WP_302897405.1">
    <property type="nucleotide sequence ID" value="NZ_JAUMJH010000006.1"/>
</dbReference>
<evidence type="ECO:0000313" key="2">
    <source>
        <dbReference type="EMBL" id="MDO3656319.1"/>
    </source>
</evidence>
<organism evidence="2 3">
    <name type="scientific">Acinetobacter genomosp. 15BJ</name>
    <dbReference type="NCBI Taxonomy" id="106651"/>
    <lineage>
        <taxon>Bacteria</taxon>
        <taxon>Pseudomonadati</taxon>
        <taxon>Pseudomonadota</taxon>
        <taxon>Gammaproteobacteria</taxon>
        <taxon>Moraxellales</taxon>
        <taxon>Moraxellaceae</taxon>
        <taxon>Acinetobacter</taxon>
    </lineage>
</organism>
<proteinExistence type="predicted"/>
<dbReference type="PROSITE" id="PS50042">
    <property type="entry name" value="CNMP_BINDING_3"/>
    <property type="match status" value="1"/>
</dbReference>
<dbReference type="EMBL" id="JAUMJH010000006">
    <property type="protein sequence ID" value="MDO3656319.1"/>
    <property type="molecule type" value="Genomic_DNA"/>
</dbReference>
<dbReference type="Gene3D" id="2.60.120.10">
    <property type="entry name" value="Jelly Rolls"/>
    <property type="match status" value="1"/>
</dbReference>
<comment type="caution">
    <text evidence="2">The sequence shown here is derived from an EMBL/GenBank/DDBJ whole genome shotgun (WGS) entry which is preliminary data.</text>
</comment>
<dbReference type="InterPro" id="IPR018490">
    <property type="entry name" value="cNMP-bd_dom_sf"/>
</dbReference>
<dbReference type="InterPro" id="IPR014710">
    <property type="entry name" value="RmlC-like_jellyroll"/>
</dbReference>
<accession>A0ABT8UTG1</accession>
<protein>
    <recommendedName>
        <fullName evidence="1">Cyclic nucleotide-binding domain-containing protein</fullName>
    </recommendedName>
</protein>
<dbReference type="Proteomes" id="UP001168902">
    <property type="component" value="Unassembled WGS sequence"/>
</dbReference>
<reference evidence="2 3" key="1">
    <citation type="submission" date="2023-07" db="EMBL/GenBank/DDBJ databases">
        <title>A novel proteolytic Acinetobacter species.</title>
        <authorList>
            <person name="Nemec A."/>
            <person name="Radolfova-Krizova L."/>
        </authorList>
    </citation>
    <scope>NUCLEOTIDE SEQUENCE [LARGE SCALE GENOMIC DNA]</scope>
    <source>
        <strain evidence="2 3">NIPH 1865</strain>
    </source>
</reference>
<feature type="domain" description="Cyclic nucleotide-binding" evidence="1">
    <location>
        <begin position="9"/>
        <end position="71"/>
    </location>
</feature>
<dbReference type="InterPro" id="IPR000595">
    <property type="entry name" value="cNMP-bd_dom"/>
</dbReference>
<name>A0ABT8UTG1_9GAMM</name>
<sequence>MCSYLSPALLENLRLKQIEEDEYLVGQGSSLNNLYLLVDGKLQVQHFQQHGSYAVFSIEKAFSVIGDLELF</sequence>
<keyword evidence="3" id="KW-1185">Reference proteome</keyword>
<gene>
    <name evidence="2" type="ORF">Q3V53_03710</name>
</gene>
<dbReference type="SUPFAM" id="SSF51206">
    <property type="entry name" value="cAMP-binding domain-like"/>
    <property type="match status" value="1"/>
</dbReference>
<evidence type="ECO:0000259" key="1">
    <source>
        <dbReference type="PROSITE" id="PS50042"/>
    </source>
</evidence>
<evidence type="ECO:0000313" key="3">
    <source>
        <dbReference type="Proteomes" id="UP001168902"/>
    </source>
</evidence>